<reference evidence="1 2" key="1">
    <citation type="submission" date="2018-01" db="EMBL/GenBank/DDBJ databases">
        <title>The draft genome of Hanstruepera neustonica JCM19743.</title>
        <authorList>
            <person name="He R.-H."/>
            <person name="Du Z.-J."/>
        </authorList>
    </citation>
    <scope>NUCLEOTIDE SEQUENCE [LARGE SCALE GENOMIC DNA]</scope>
    <source>
        <strain evidence="1 2">JCM19743</strain>
    </source>
</reference>
<evidence type="ECO:0000313" key="1">
    <source>
        <dbReference type="EMBL" id="PNQ72855.1"/>
    </source>
</evidence>
<dbReference type="EMBL" id="POWF01000006">
    <property type="protein sequence ID" value="PNQ72855.1"/>
    <property type="molecule type" value="Genomic_DNA"/>
</dbReference>
<protein>
    <submittedName>
        <fullName evidence="1">Uncharacterized protein</fullName>
    </submittedName>
</protein>
<accession>A0A2K1DXV4</accession>
<proteinExistence type="predicted"/>
<sequence>MRLKLMRRASVIHAVKCNNSLSFDLTQASSDELMRIKNLIEVAESEEAFTDIINQLNDWASEEPVASEGEIKQLLKK</sequence>
<dbReference type="AlphaFoldDB" id="A0A2K1DXV4"/>
<keyword evidence="2" id="KW-1185">Reference proteome</keyword>
<dbReference type="Proteomes" id="UP000236641">
    <property type="component" value="Unassembled WGS sequence"/>
</dbReference>
<gene>
    <name evidence="1" type="ORF">C1T31_10140</name>
</gene>
<comment type="caution">
    <text evidence="1">The sequence shown here is derived from an EMBL/GenBank/DDBJ whole genome shotgun (WGS) entry which is preliminary data.</text>
</comment>
<organism evidence="1 2">
    <name type="scientific">Hanstruepera neustonica</name>
    <dbReference type="NCBI Taxonomy" id="1445657"/>
    <lineage>
        <taxon>Bacteria</taxon>
        <taxon>Pseudomonadati</taxon>
        <taxon>Bacteroidota</taxon>
        <taxon>Flavobacteriia</taxon>
        <taxon>Flavobacteriales</taxon>
        <taxon>Flavobacteriaceae</taxon>
        <taxon>Hanstruepera</taxon>
    </lineage>
</organism>
<evidence type="ECO:0000313" key="2">
    <source>
        <dbReference type="Proteomes" id="UP000236641"/>
    </source>
</evidence>
<name>A0A2K1DXV4_9FLAO</name>
<dbReference type="RefSeq" id="WP_103052381.1">
    <property type="nucleotide sequence ID" value="NZ_POWF01000006.1"/>
</dbReference>